<reference evidence="2" key="1">
    <citation type="submission" date="2021-12" db="EMBL/GenBank/DDBJ databases">
        <authorList>
            <person name="King R."/>
        </authorList>
    </citation>
    <scope>NUCLEOTIDE SEQUENCE</scope>
</reference>
<organism evidence="2 3">
    <name type="scientific">Bemisia tabaci</name>
    <name type="common">Sweetpotato whitefly</name>
    <name type="synonym">Aleurodes tabaci</name>
    <dbReference type="NCBI Taxonomy" id="7038"/>
    <lineage>
        <taxon>Eukaryota</taxon>
        <taxon>Metazoa</taxon>
        <taxon>Ecdysozoa</taxon>
        <taxon>Arthropoda</taxon>
        <taxon>Hexapoda</taxon>
        <taxon>Insecta</taxon>
        <taxon>Pterygota</taxon>
        <taxon>Neoptera</taxon>
        <taxon>Paraneoptera</taxon>
        <taxon>Hemiptera</taxon>
        <taxon>Sternorrhyncha</taxon>
        <taxon>Aleyrodoidea</taxon>
        <taxon>Aleyrodidae</taxon>
        <taxon>Aleyrodinae</taxon>
        <taxon>Bemisia</taxon>
    </lineage>
</organism>
<keyword evidence="1" id="KW-0812">Transmembrane</keyword>
<dbReference type="Proteomes" id="UP001152759">
    <property type="component" value="Chromosome 8"/>
</dbReference>
<dbReference type="EMBL" id="OU963869">
    <property type="protein sequence ID" value="CAH0394782.1"/>
    <property type="molecule type" value="Genomic_DNA"/>
</dbReference>
<evidence type="ECO:0000313" key="2">
    <source>
        <dbReference type="EMBL" id="CAH0394782.1"/>
    </source>
</evidence>
<evidence type="ECO:0008006" key="4">
    <source>
        <dbReference type="Google" id="ProtNLM"/>
    </source>
</evidence>
<keyword evidence="1" id="KW-1133">Transmembrane helix</keyword>
<dbReference type="AlphaFoldDB" id="A0A9P0AMJ5"/>
<keyword evidence="3" id="KW-1185">Reference proteome</keyword>
<keyword evidence="1" id="KW-0472">Membrane</keyword>
<proteinExistence type="predicted"/>
<accession>A0A9P0AMJ5</accession>
<name>A0A9P0AMJ5_BEMTA</name>
<evidence type="ECO:0000313" key="3">
    <source>
        <dbReference type="Proteomes" id="UP001152759"/>
    </source>
</evidence>
<evidence type="ECO:0000256" key="1">
    <source>
        <dbReference type="SAM" id="Phobius"/>
    </source>
</evidence>
<protein>
    <recommendedName>
        <fullName evidence="4">Ionotropic receptor</fullName>
    </recommendedName>
</protein>
<gene>
    <name evidence="2" type="ORF">BEMITA_LOCUS13041</name>
</gene>
<feature type="transmembrane region" description="Helical" evidence="1">
    <location>
        <begin position="462"/>
        <end position="486"/>
    </location>
</feature>
<sequence length="509" mass="59368">MEDRSESLYSLAFSVCQNIANRTGLKLFYAVDEISDPSFQHLIQSLHETSIQIVSISHHSELTDAMVTDYRKNIIFNFNDVSELFNFIFNTILQSESLDLNSEIEEGLEQSTNPAIYQTTGYLPRFCIKIEELHYRWPREGCREEINISSADLEHGSYLTDSVFNATRGFFRNKIWNFRNHLIFLLKNVDERIRGMTSKVLQYETLPNFEMGRNRTLSICFKFFWRFFKGQKTVICHPSGCERYDPFAENLIFYPHRGETDSKDFFAFSWTNMHKKSVLVSDDYSRQRGFQTVNHATWSNWYEFYFTVFEHLQHSANFTHKYWQPSPGYKIEDAWKYDVCLIPFETGIVLEGTDYSQFDYSVSVDTSALCVATPHSGYMSQGLVIFESFSSVVWIFISVTIASLVIMQYVFQYSQCELFHRLYTDAEVDYYRETSALLTVYAYFICGSPPSLHLGHLFTGKVLFSILSFSTIIISTVFLSSMTTLLSDSFGPGNRHIKKFRRVRYDHSN</sequence>
<feature type="transmembrane region" description="Helical" evidence="1">
    <location>
        <begin position="392"/>
        <end position="411"/>
    </location>
</feature>